<feature type="region of interest" description="Disordered" evidence="1">
    <location>
        <begin position="1"/>
        <end position="89"/>
    </location>
</feature>
<dbReference type="Proteomes" id="UP000823775">
    <property type="component" value="Unassembled WGS sequence"/>
</dbReference>
<protein>
    <submittedName>
        <fullName evidence="2">Uncharacterized protein</fullName>
    </submittedName>
</protein>
<name>A0ABS8V9W7_DATST</name>
<gene>
    <name evidence="2" type="ORF">HAX54_031905</name>
</gene>
<sequence length="131" mass="13804">MSELFDSSSRPANVLAEPGSPLGGQDGLGRPPRGHHSSTPPKLTSFSPGQNSRSSSSRAATVRPLYCGRDGSRITLRPAGPRSAKSVSPRAETAAVALKIIHAGGVAEYYYMATPAARILEKYPSFILARP</sequence>
<evidence type="ECO:0000313" key="3">
    <source>
        <dbReference type="Proteomes" id="UP000823775"/>
    </source>
</evidence>
<keyword evidence="3" id="KW-1185">Reference proteome</keyword>
<proteinExistence type="predicted"/>
<dbReference type="EMBL" id="JACEIK010004048">
    <property type="protein sequence ID" value="MCD9643991.1"/>
    <property type="molecule type" value="Genomic_DNA"/>
</dbReference>
<accession>A0ABS8V9W7</accession>
<evidence type="ECO:0000313" key="2">
    <source>
        <dbReference type="EMBL" id="MCD9643991.1"/>
    </source>
</evidence>
<feature type="compositionally biased region" description="Polar residues" evidence="1">
    <location>
        <begin position="1"/>
        <end position="11"/>
    </location>
</feature>
<organism evidence="2 3">
    <name type="scientific">Datura stramonium</name>
    <name type="common">Jimsonweed</name>
    <name type="synonym">Common thornapple</name>
    <dbReference type="NCBI Taxonomy" id="4076"/>
    <lineage>
        <taxon>Eukaryota</taxon>
        <taxon>Viridiplantae</taxon>
        <taxon>Streptophyta</taxon>
        <taxon>Embryophyta</taxon>
        <taxon>Tracheophyta</taxon>
        <taxon>Spermatophyta</taxon>
        <taxon>Magnoliopsida</taxon>
        <taxon>eudicotyledons</taxon>
        <taxon>Gunneridae</taxon>
        <taxon>Pentapetalae</taxon>
        <taxon>asterids</taxon>
        <taxon>lamiids</taxon>
        <taxon>Solanales</taxon>
        <taxon>Solanaceae</taxon>
        <taxon>Solanoideae</taxon>
        <taxon>Datureae</taxon>
        <taxon>Datura</taxon>
    </lineage>
</organism>
<comment type="caution">
    <text evidence="2">The sequence shown here is derived from an EMBL/GenBank/DDBJ whole genome shotgun (WGS) entry which is preliminary data.</text>
</comment>
<feature type="compositionally biased region" description="Polar residues" evidence="1">
    <location>
        <begin position="37"/>
        <end position="51"/>
    </location>
</feature>
<reference evidence="2 3" key="1">
    <citation type="journal article" date="2021" name="BMC Genomics">
        <title>Datura genome reveals duplications of psychoactive alkaloid biosynthetic genes and high mutation rate following tissue culture.</title>
        <authorList>
            <person name="Rajewski A."/>
            <person name="Carter-House D."/>
            <person name="Stajich J."/>
            <person name="Litt A."/>
        </authorList>
    </citation>
    <scope>NUCLEOTIDE SEQUENCE [LARGE SCALE GENOMIC DNA]</scope>
    <source>
        <strain evidence="2">AR-01</strain>
    </source>
</reference>
<evidence type="ECO:0000256" key="1">
    <source>
        <dbReference type="SAM" id="MobiDB-lite"/>
    </source>
</evidence>